<evidence type="ECO:0000256" key="4">
    <source>
        <dbReference type="ARBA" id="ARBA00022679"/>
    </source>
</evidence>
<keyword evidence="8" id="KW-1185">Reference proteome</keyword>
<dbReference type="GO" id="GO:0005829">
    <property type="term" value="C:cytosol"/>
    <property type="evidence" value="ECO:0007669"/>
    <property type="project" value="TreeGrafter"/>
</dbReference>
<dbReference type="InterPro" id="IPR029063">
    <property type="entry name" value="SAM-dependent_MTases_sf"/>
</dbReference>
<protein>
    <recommendedName>
        <fullName evidence="6">Ribosomal RNA small subunit methyltransferase G</fullName>
        <ecNumber evidence="6">2.1.1.170</ecNumber>
    </recommendedName>
    <alternativeName>
        <fullName evidence="6">16S rRNA 7-methylguanosine methyltransferase</fullName>
        <shortName evidence="6">16S rRNA m7G methyltransferase</shortName>
    </alternativeName>
</protein>
<dbReference type="EC" id="2.1.1.170" evidence="6"/>
<evidence type="ECO:0000313" key="7">
    <source>
        <dbReference type="EMBL" id="AOH83412.1"/>
    </source>
</evidence>
<feature type="binding site" evidence="6">
    <location>
        <position position="78"/>
    </location>
    <ligand>
        <name>S-adenosyl-L-methionine</name>
        <dbReference type="ChEBI" id="CHEBI:59789"/>
    </ligand>
</feature>
<evidence type="ECO:0000256" key="1">
    <source>
        <dbReference type="ARBA" id="ARBA00022490"/>
    </source>
</evidence>
<dbReference type="Pfam" id="PF02527">
    <property type="entry name" value="GidB"/>
    <property type="match status" value="1"/>
</dbReference>
<keyword evidence="1 6" id="KW-0963">Cytoplasm</keyword>
<name>A0A1B3Z7K2_9SPHN</name>
<dbReference type="NCBIfam" id="TIGR00138">
    <property type="entry name" value="rsmG_gidB"/>
    <property type="match status" value="1"/>
</dbReference>
<dbReference type="STRING" id="1560345.AWL63_04955"/>
<evidence type="ECO:0000256" key="3">
    <source>
        <dbReference type="ARBA" id="ARBA00022603"/>
    </source>
</evidence>
<dbReference type="AlphaFoldDB" id="A0A1B3Z7K2"/>
<feature type="binding site" evidence="6">
    <location>
        <begin position="124"/>
        <end position="125"/>
    </location>
    <ligand>
        <name>S-adenosyl-L-methionine</name>
        <dbReference type="ChEBI" id="CHEBI:59789"/>
    </ligand>
</feature>
<comment type="subcellular location">
    <subcellularLocation>
        <location evidence="6">Cytoplasm</location>
    </subcellularLocation>
</comment>
<keyword evidence="5 6" id="KW-0949">S-adenosyl-L-methionine</keyword>
<dbReference type="PANTHER" id="PTHR31760">
    <property type="entry name" value="S-ADENOSYL-L-METHIONINE-DEPENDENT METHYLTRANSFERASES SUPERFAMILY PROTEIN"/>
    <property type="match status" value="1"/>
</dbReference>
<accession>A0A1B3Z7K2</accession>
<proteinExistence type="inferred from homology"/>
<dbReference type="EMBL" id="CP014168">
    <property type="protein sequence ID" value="AOH83412.1"/>
    <property type="molecule type" value="Genomic_DNA"/>
</dbReference>
<keyword evidence="3 6" id="KW-0489">Methyltransferase</keyword>
<dbReference type="PANTHER" id="PTHR31760:SF0">
    <property type="entry name" value="S-ADENOSYL-L-METHIONINE-DEPENDENT METHYLTRANSFERASES SUPERFAMILY PROTEIN"/>
    <property type="match status" value="1"/>
</dbReference>
<keyword evidence="2 6" id="KW-0698">rRNA processing</keyword>
<dbReference type="GO" id="GO:0070043">
    <property type="term" value="F:rRNA (guanine-N7-)-methyltransferase activity"/>
    <property type="evidence" value="ECO:0007669"/>
    <property type="project" value="UniProtKB-UniRule"/>
</dbReference>
<dbReference type="RefSeq" id="WP_069203986.1">
    <property type="nucleotide sequence ID" value="NZ_CP014168.1"/>
</dbReference>
<dbReference type="InterPro" id="IPR003682">
    <property type="entry name" value="rRNA_ssu_MeTfrase_G"/>
</dbReference>
<reference evidence="7 8" key="1">
    <citation type="submission" date="2016-01" db="EMBL/GenBank/DDBJ databases">
        <title>Complete genome and mega plasmid sequence of Sphingomonas panacis DCY99 elicits systemic resistance in rice to Xanthomonas oryzae.</title>
        <authorList>
            <person name="Kim Y.J."/>
            <person name="Yang D.C."/>
            <person name="Sing P."/>
        </authorList>
    </citation>
    <scope>NUCLEOTIDE SEQUENCE [LARGE SCALE GENOMIC DNA]</scope>
    <source>
        <strain evidence="7 8">DCY99</strain>
    </source>
</reference>
<dbReference type="HAMAP" id="MF_00074">
    <property type="entry name" value="16SrRNA_methyltr_G"/>
    <property type="match status" value="1"/>
</dbReference>
<feature type="binding site" evidence="6">
    <location>
        <position position="73"/>
    </location>
    <ligand>
        <name>S-adenosyl-L-methionine</name>
        <dbReference type="ChEBI" id="CHEBI:59789"/>
    </ligand>
</feature>
<dbReference type="Proteomes" id="UP000094256">
    <property type="component" value="Chromosome"/>
</dbReference>
<evidence type="ECO:0000256" key="6">
    <source>
        <dbReference type="HAMAP-Rule" id="MF_00074"/>
    </source>
</evidence>
<dbReference type="OrthoDB" id="9808773at2"/>
<organism evidence="7 8">
    <name type="scientific">Sphingomonas panacis</name>
    <dbReference type="NCBI Taxonomy" id="1560345"/>
    <lineage>
        <taxon>Bacteria</taxon>
        <taxon>Pseudomonadati</taxon>
        <taxon>Pseudomonadota</taxon>
        <taxon>Alphaproteobacteria</taxon>
        <taxon>Sphingomonadales</taxon>
        <taxon>Sphingomonadaceae</taxon>
        <taxon>Sphingomonas</taxon>
    </lineage>
</organism>
<evidence type="ECO:0000256" key="2">
    <source>
        <dbReference type="ARBA" id="ARBA00022552"/>
    </source>
</evidence>
<gene>
    <name evidence="6" type="primary">rsmG</name>
    <name evidence="7" type="ORF">AWL63_04955</name>
</gene>
<sequence>MTENEARDWIATHFGGVGMARMERFVDLVVAESEQQNLIARSTIAEIWARHVVDSAQLIPMADRAPGAWLDIGSGAGFPGLVVAALTDRTVTLAEPRKRRVAFLEAAADALGTSDRVSVFAGKAEALATAPVAVISARAVAPLDALFAAATDSASKETLWLLPKGQSARDEVAIAKRAWHGAFHVEQSLTNKESLIVVARGVARRCKS</sequence>
<comment type="caution">
    <text evidence="6">Lacks conserved residue(s) required for the propagation of feature annotation.</text>
</comment>
<comment type="similarity">
    <text evidence="6">Belongs to the methyltransferase superfamily. RNA methyltransferase RsmG family.</text>
</comment>
<dbReference type="SUPFAM" id="SSF53335">
    <property type="entry name" value="S-adenosyl-L-methionine-dependent methyltransferases"/>
    <property type="match status" value="1"/>
</dbReference>
<evidence type="ECO:0000256" key="5">
    <source>
        <dbReference type="ARBA" id="ARBA00022691"/>
    </source>
</evidence>
<feature type="binding site" evidence="6">
    <location>
        <position position="138"/>
    </location>
    <ligand>
        <name>S-adenosyl-L-methionine</name>
        <dbReference type="ChEBI" id="CHEBI:59789"/>
    </ligand>
</feature>
<comment type="catalytic activity">
    <reaction evidence="6">
        <text>guanosine(527) in 16S rRNA + S-adenosyl-L-methionine = N(7)-methylguanosine(527) in 16S rRNA + S-adenosyl-L-homocysteine</text>
        <dbReference type="Rhea" id="RHEA:42732"/>
        <dbReference type="Rhea" id="RHEA-COMP:10209"/>
        <dbReference type="Rhea" id="RHEA-COMP:10210"/>
        <dbReference type="ChEBI" id="CHEBI:57856"/>
        <dbReference type="ChEBI" id="CHEBI:59789"/>
        <dbReference type="ChEBI" id="CHEBI:74269"/>
        <dbReference type="ChEBI" id="CHEBI:74480"/>
        <dbReference type="EC" id="2.1.1.170"/>
    </reaction>
</comment>
<comment type="function">
    <text evidence="6">Specifically methylates the N7 position of guanine in position 527 of 16S rRNA.</text>
</comment>
<evidence type="ECO:0000313" key="8">
    <source>
        <dbReference type="Proteomes" id="UP000094256"/>
    </source>
</evidence>
<dbReference type="KEGG" id="span:AWL63_04955"/>
<dbReference type="Gene3D" id="3.40.50.150">
    <property type="entry name" value="Vaccinia Virus protein VP39"/>
    <property type="match status" value="1"/>
</dbReference>
<keyword evidence="4 6" id="KW-0808">Transferase</keyword>